<dbReference type="EMBL" id="CP013342">
    <property type="protein sequence ID" value="AMU94598.1"/>
    <property type="molecule type" value="Genomic_DNA"/>
</dbReference>
<evidence type="ECO:0000256" key="2">
    <source>
        <dbReference type="SAM" id="Phobius"/>
    </source>
</evidence>
<dbReference type="AlphaFoldDB" id="A0A142VXP6"/>
<proteinExistence type="predicted"/>
<keyword evidence="2" id="KW-0472">Membrane</keyword>
<dbReference type="InterPro" id="IPR036388">
    <property type="entry name" value="WH-like_DNA-bd_sf"/>
</dbReference>
<dbReference type="CDD" id="cd06170">
    <property type="entry name" value="LuxR_C_like"/>
    <property type="match status" value="1"/>
</dbReference>
<dbReference type="KEGG" id="ster:AOA14_08250"/>
<keyword evidence="2" id="KW-0812">Transmembrane</keyword>
<feature type="domain" description="HTH luxR-type" evidence="3">
    <location>
        <begin position="1"/>
        <end position="66"/>
    </location>
</feature>
<dbReference type="RefSeq" id="WP_062901436.1">
    <property type="nucleotide sequence ID" value="NZ_CP013342.1"/>
</dbReference>
<dbReference type="SMART" id="SM00421">
    <property type="entry name" value="HTH_LUXR"/>
    <property type="match status" value="1"/>
</dbReference>
<dbReference type="PROSITE" id="PS50043">
    <property type="entry name" value="HTH_LUXR_2"/>
    <property type="match status" value="1"/>
</dbReference>
<sequence length="248" mass="26383">MTAPIQTLTEKEKETLRLLVDGHDAKSMARQLGLSVHTINERLRDARRKMAVSSSREAARKLRAIEHRPPEKIADKPLGEAPAAAGVRDGAPHAGKRRSVRLLGLVAGAILMSLALALLAFSSATGTGGPPAAAPPAAPTESAAADAARAWLALVEKGDWKASWEATGQSFKALNTVEAWANAGRQVQGPLGAARSRVLIGDEYVPAPPEGYRMVKFRTDYTNRAGVIETLSLVREGDTWRVVGVTVD</sequence>
<dbReference type="Proteomes" id="UP000076234">
    <property type="component" value="Chromosome"/>
</dbReference>
<evidence type="ECO:0000313" key="4">
    <source>
        <dbReference type="EMBL" id="AMU94598.1"/>
    </source>
</evidence>
<dbReference type="InterPro" id="IPR025091">
    <property type="entry name" value="DUF4019"/>
</dbReference>
<dbReference type="STRING" id="1219058.AOA14_08250"/>
<feature type="region of interest" description="Disordered" evidence="1">
    <location>
        <begin position="73"/>
        <end position="92"/>
    </location>
</feature>
<evidence type="ECO:0000313" key="5">
    <source>
        <dbReference type="Proteomes" id="UP000076234"/>
    </source>
</evidence>
<evidence type="ECO:0000256" key="1">
    <source>
        <dbReference type="SAM" id="MobiDB-lite"/>
    </source>
</evidence>
<reference evidence="4 5" key="2">
    <citation type="journal article" date="2016" name="Genome Announc.">
        <title>Complete Genome Sequence of Sphingopyxis terrae Strain 203-1 (NBRC 111660), a Polyethylene Glycol Degrader.</title>
        <authorList>
            <person name="Ohtsubo Y."/>
            <person name="Nonoyama S."/>
            <person name="Nagata Y."/>
            <person name="Numata M."/>
            <person name="Tsuchikane K."/>
            <person name="Hosoyama A."/>
            <person name="Yamazoe A."/>
            <person name="Tsuda M."/>
            <person name="Fujita N."/>
            <person name="Kawai F."/>
        </authorList>
    </citation>
    <scope>NUCLEOTIDE SEQUENCE [LARGE SCALE GENOMIC DNA]</scope>
    <source>
        <strain evidence="4 5">203-1</strain>
    </source>
</reference>
<dbReference type="Pfam" id="PF00196">
    <property type="entry name" value="GerE"/>
    <property type="match status" value="1"/>
</dbReference>
<dbReference type="InterPro" id="IPR016032">
    <property type="entry name" value="Sig_transdc_resp-reg_C-effctor"/>
</dbReference>
<gene>
    <name evidence="4" type="ORF">AOA14_08250</name>
</gene>
<dbReference type="SUPFAM" id="SSF46894">
    <property type="entry name" value="C-terminal effector domain of the bipartite response regulators"/>
    <property type="match status" value="1"/>
</dbReference>
<dbReference type="InterPro" id="IPR000792">
    <property type="entry name" value="Tscrpt_reg_LuxR_C"/>
</dbReference>
<protein>
    <recommendedName>
        <fullName evidence="3">HTH luxR-type domain-containing protein</fullName>
    </recommendedName>
</protein>
<dbReference type="Pfam" id="PF13211">
    <property type="entry name" value="DUF4019"/>
    <property type="match status" value="1"/>
</dbReference>
<organism evidence="4 5">
    <name type="scientific">Sphingopyxis terrae subsp. terrae NBRC 15098</name>
    <dbReference type="NCBI Taxonomy" id="1219058"/>
    <lineage>
        <taxon>Bacteria</taxon>
        <taxon>Pseudomonadati</taxon>
        <taxon>Pseudomonadota</taxon>
        <taxon>Alphaproteobacteria</taxon>
        <taxon>Sphingomonadales</taxon>
        <taxon>Sphingomonadaceae</taxon>
        <taxon>Sphingopyxis</taxon>
    </lineage>
</organism>
<name>A0A142VXP6_9SPHN</name>
<dbReference type="PRINTS" id="PR00038">
    <property type="entry name" value="HTHLUXR"/>
</dbReference>
<dbReference type="GO" id="GO:0003677">
    <property type="term" value="F:DNA binding"/>
    <property type="evidence" value="ECO:0007669"/>
    <property type="project" value="InterPro"/>
</dbReference>
<dbReference type="GO" id="GO:0006355">
    <property type="term" value="P:regulation of DNA-templated transcription"/>
    <property type="evidence" value="ECO:0007669"/>
    <property type="project" value="InterPro"/>
</dbReference>
<reference evidence="5" key="1">
    <citation type="submission" date="2015-11" db="EMBL/GenBank/DDBJ databases">
        <title>Complete genome sequence of a polyethylene glycol-degrading strain Sphingopyxis terrae strain 203-1 (NBRC 15098).</title>
        <authorList>
            <person name="Yoshiyuki O."/>
            <person name="Shouta N."/>
            <person name="Nagata Y."/>
            <person name="Numata M."/>
            <person name="Tsuchikane K."/>
            <person name="Hosoyama A."/>
            <person name="Yamazoe A."/>
            <person name="Tsuda M."/>
            <person name="Fujita N."/>
            <person name="Kawai F."/>
        </authorList>
    </citation>
    <scope>NUCLEOTIDE SEQUENCE [LARGE SCALE GENOMIC DNA]</scope>
    <source>
        <strain evidence="5">203-1</strain>
    </source>
</reference>
<evidence type="ECO:0000259" key="3">
    <source>
        <dbReference type="PROSITE" id="PS50043"/>
    </source>
</evidence>
<dbReference type="Gene3D" id="1.10.10.10">
    <property type="entry name" value="Winged helix-like DNA-binding domain superfamily/Winged helix DNA-binding domain"/>
    <property type="match status" value="1"/>
</dbReference>
<keyword evidence="2" id="KW-1133">Transmembrane helix</keyword>
<accession>A0A142VXP6</accession>
<feature type="transmembrane region" description="Helical" evidence="2">
    <location>
        <begin position="102"/>
        <end position="121"/>
    </location>
</feature>